<dbReference type="Proteomes" id="UP000799118">
    <property type="component" value="Unassembled WGS sequence"/>
</dbReference>
<name>A0A6A4GY85_9AGAR</name>
<reference evidence="1" key="1">
    <citation type="journal article" date="2019" name="Environ. Microbiol.">
        <title>Fungal ecological strategies reflected in gene transcription - a case study of two litter decomposers.</title>
        <authorList>
            <person name="Barbi F."/>
            <person name="Kohler A."/>
            <person name="Barry K."/>
            <person name="Baskaran P."/>
            <person name="Daum C."/>
            <person name="Fauchery L."/>
            <person name="Ihrmark K."/>
            <person name="Kuo A."/>
            <person name="LaButti K."/>
            <person name="Lipzen A."/>
            <person name="Morin E."/>
            <person name="Grigoriev I.V."/>
            <person name="Henrissat B."/>
            <person name="Lindahl B."/>
            <person name="Martin F."/>
        </authorList>
    </citation>
    <scope>NUCLEOTIDE SEQUENCE</scope>
    <source>
        <strain evidence="1">JB14</strain>
    </source>
</reference>
<protein>
    <submittedName>
        <fullName evidence="1">Uncharacterized protein</fullName>
    </submittedName>
</protein>
<evidence type="ECO:0000313" key="1">
    <source>
        <dbReference type="EMBL" id="KAE9390270.1"/>
    </source>
</evidence>
<dbReference type="EMBL" id="ML769663">
    <property type="protein sequence ID" value="KAE9390270.1"/>
    <property type="molecule type" value="Genomic_DNA"/>
</dbReference>
<evidence type="ECO:0000313" key="2">
    <source>
        <dbReference type="Proteomes" id="UP000799118"/>
    </source>
</evidence>
<proteinExistence type="predicted"/>
<accession>A0A6A4GY85</accession>
<dbReference type="AlphaFoldDB" id="A0A6A4GY85"/>
<keyword evidence="2" id="KW-1185">Reference proteome</keyword>
<gene>
    <name evidence="1" type="ORF">BT96DRAFT_1024633</name>
</gene>
<organism evidence="1 2">
    <name type="scientific">Gymnopus androsaceus JB14</name>
    <dbReference type="NCBI Taxonomy" id="1447944"/>
    <lineage>
        <taxon>Eukaryota</taxon>
        <taxon>Fungi</taxon>
        <taxon>Dikarya</taxon>
        <taxon>Basidiomycota</taxon>
        <taxon>Agaricomycotina</taxon>
        <taxon>Agaricomycetes</taxon>
        <taxon>Agaricomycetidae</taxon>
        <taxon>Agaricales</taxon>
        <taxon>Marasmiineae</taxon>
        <taxon>Omphalotaceae</taxon>
        <taxon>Gymnopus</taxon>
    </lineage>
</organism>
<sequence length="247" mass="27683">MTDTPVFWGHDIRQEKREESESRMLKKTKPRYKYVQYIPFVQLADAPRGRENAGRTIDNSKSWLACGARGSCNVGDQLVTLAIPIPVWTVTAAISPIHTHTHTHYPSRPYTQSIMFGYKFLPFVLVALTMTMLSSHVQAAAIPQGNANIEARDVRVTTMTRTKRFPNANVDSDALVSREPAGSVEEIQLASRHIREQEAIFSTLQDELRKHGGKFKLSSEMRRKVTIFFGSVAILAKQLGVQESALA</sequence>